<dbReference type="Proteomes" id="UP001386955">
    <property type="component" value="Unassembled WGS sequence"/>
</dbReference>
<sequence>MYNLKNIESHWLDFIKFRYANHISVLKKKRNHCLVDEKRRQRDEPCLYSELIVDSIQSGSSPSSFPELNAPSFSLSQVLRISLFHLNLFKTSTNIVCI</sequence>
<name>A0AAN9S9R6_PSOTE</name>
<evidence type="ECO:0000313" key="2">
    <source>
        <dbReference type="Proteomes" id="UP001386955"/>
    </source>
</evidence>
<reference evidence="1 2" key="1">
    <citation type="submission" date="2024-01" db="EMBL/GenBank/DDBJ databases">
        <title>The genomes of 5 underutilized Papilionoideae crops provide insights into root nodulation and disease resistanc.</title>
        <authorList>
            <person name="Jiang F."/>
        </authorList>
    </citation>
    <scope>NUCLEOTIDE SEQUENCE [LARGE SCALE GENOMIC DNA]</scope>
    <source>
        <strain evidence="1">DUOXIRENSHENG_FW03</strain>
        <tissue evidence="1">Leaves</tissue>
    </source>
</reference>
<evidence type="ECO:0000313" key="1">
    <source>
        <dbReference type="EMBL" id="KAK7391916.1"/>
    </source>
</evidence>
<keyword evidence="2" id="KW-1185">Reference proteome</keyword>
<proteinExistence type="predicted"/>
<dbReference type="AlphaFoldDB" id="A0AAN9S9R6"/>
<organism evidence="1 2">
    <name type="scientific">Psophocarpus tetragonolobus</name>
    <name type="common">Winged bean</name>
    <name type="synonym">Dolichos tetragonolobus</name>
    <dbReference type="NCBI Taxonomy" id="3891"/>
    <lineage>
        <taxon>Eukaryota</taxon>
        <taxon>Viridiplantae</taxon>
        <taxon>Streptophyta</taxon>
        <taxon>Embryophyta</taxon>
        <taxon>Tracheophyta</taxon>
        <taxon>Spermatophyta</taxon>
        <taxon>Magnoliopsida</taxon>
        <taxon>eudicotyledons</taxon>
        <taxon>Gunneridae</taxon>
        <taxon>Pentapetalae</taxon>
        <taxon>rosids</taxon>
        <taxon>fabids</taxon>
        <taxon>Fabales</taxon>
        <taxon>Fabaceae</taxon>
        <taxon>Papilionoideae</taxon>
        <taxon>50 kb inversion clade</taxon>
        <taxon>NPAAA clade</taxon>
        <taxon>indigoferoid/millettioid clade</taxon>
        <taxon>Phaseoleae</taxon>
        <taxon>Psophocarpus</taxon>
    </lineage>
</organism>
<accession>A0AAN9S9R6</accession>
<protein>
    <submittedName>
        <fullName evidence="1">Uncharacterized protein</fullName>
    </submittedName>
</protein>
<gene>
    <name evidence="1" type="ORF">VNO78_20340</name>
</gene>
<comment type="caution">
    <text evidence="1">The sequence shown here is derived from an EMBL/GenBank/DDBJ whole genome shotgun (WGS) entry which is preliminary data.</text>
</comment>
<dbReference type="EMBL" id="JAYMYS010000005">
    <property type="protein sequence ID" value="KAK7391916.1"/>
    <property type="molecule type" value="Genomic_DNA"/>
</dbReference>